<comment type="function">
    <text evidence="1">Intake of glucose and galactose.</text>
</comment>
<dbReference type="RefSeq" id="WP_377480939.1">
    <property type="nucleotide sequence ID" value="NZ_JBHUOX010000002.1"/>
</dbReference>
<feature type="transmembrane region" description="Helical" evidence="11">
    <location>
        <begin position="238"/>
        <end position="263"/>
    </location>
</feature>
<dbReference type="PANTHER" id="PTHR43702:SF3">
    <property type="entry name" value="PROTEIN TSGA"/>
    <property type="match status" value="1"/>
</dbReference>
<evidence type="ECO:0000256" key="1">
    <source>
        <dbReference type="ARBA" id="ARBA00003321"/>
    </source>
</evidence>
<dbReference type="Pfam" id="PF07690">
    <property type="entry name" value="MFS_1"/>
    <property type="match status" value="1"/>
</dbReference>
<dbReference type="CDD" id="cd17394">
    <property type="entry name" value="MFS_FucP_like"/>
    <property type="match status" value="1"/>
</dbReference>
<keyword evidence="4" id="KW-0813">Transport</keyword>
<feature type="transmembrane region" description="Helical" evidence="11">
    <location>
        <begin position="386"/>
        <end position="404"/>
    </location>
</feature>
<evidence type="ECO:0000256" key="7">
    <source>
        <dbReference type="ARBA" id="ARBA00022597"/>
    </source>
</evidence>
<evidence type="ECO:0000256" key="4">
    <source>
        <dbReference type="ARBA" id="ARBA00022448"/>
    </source>
</evidence>
<dbReference type="Gene3D" id="1.20.1250.20">
    <property type="entry name" value="MFS general substrate transporter like domains"/>
    <property type="match status" value="2"/>
</dbReference>
<feature type="transmembrane region" description="Helical" evidence="11">
    <location>
        <begin position="92"/>
        <end position="112"/>
    </location>
</feature>
<dbReference type="InterPro" id="IPR005964">
    <property type="entry name" value="Glc/Gal_transptr_bac"/>
</dbReference>
<feature type="transmembrane region" description="Helical" evidence="11">
    <location>
        <begin position="162"/>
        <end position="181"/>
    </location>
</feature>
<evidence type="ECO:0000256" key="10">
    <source>
        <dbReference type="ARBA" id="ARBA00023136"/>
    </source>
</evidence>
<feature type="transmembrane region" description="Helical" evidence="11">
    <location>
        <begin position="335"/>
        <end position="354"/>
    </location>
</feature>
<dbReference type="SUPFAM" id="SSF103473">
    <property type="entry name" value="MFS general substrate transporter"/>
    <property type="match status" value="1"/>
</dbReference>
<feature type="transmembrane region" description="Helical" evidence="11">
    <location>
        <begin position="361"/>
        <end position="380"/>
    </location>
</feature>
<accession>A0ABW6BNH8</accession>
<keyword evidence="9 11" id="KW-1133">Transmembrane helix</keyword>
<feature type="transmembrane region" description="Helical" evidence="11">
    <location>
        <begin position="283"/>
        <end position="304"/>
    </location>
</feature>
<evidence type="ECO:0000256" key="3">
    <source>
        <dbReference type="ARBA" id="ARBA00009120"/>
    </source>
</evidence>
<evidence type="ECO:0000256" key="8">
    <source>
        <dbReference type="ARBA" id="ARBA00022692"/>
    </source>
</evidence>
<evidence type="ECO:0000313" key="13">
    <source>
        <dbReference type="Proteomes" id="UP001597641"/>
    </source>
</evidence>
<dbReference type="PANTHER" id="PTHR43702">
    <property type="entry name" value="L-FUCOSE-PROTON SYMPORTER"/>
    <property type="match status" value="1"/>
</dbReference>
<comment type="similarity">
    <text evidence="3">Belongs to the major facilitator superfamily. FHS transporter (TC 2.A.1.7) family.</text>
</comment>
<keyword evidence="13" id="KW-1185">Reference proteome</keyword>
<keyword evidence="7" id="KW-0762">Sugar transport</keyword>
<dbReference type="InterPro" id="IPR036259">
    <property type="entry name" value="MFS_trans_sf"/>
</dbReference>
<gene>
    <name evidence="12" type="ORF">ACFS7Z_03420</name>
</gene>
<feature type="transmembrane region" description="Helical" evidence="11">
    <location>
        <begin position="118"/>
        <end position="141"/>
    </location>
</feature>
<evidence type="ECO:0000256" key="9">
    <source>
        <dbReference type="ARBA" id="ARBA00022989"/>
    </source>
</evidence>
<dbReference type="Proteomes" id="UP001597641">
    <property type="component" value="Unassembled WGS sequence"/>
</dbReference>
<evidence type="ECO:0000256" key="5">
    <source>
        <dbReference type="ARBA" id="ARBA00022475"/>
    </source>
</evidence>
<keyword evidence="5" id="KW-1003">Cell membrane</keyword>
<protein>
    <submittedName>
        <fullName evidence="12">Sugar MFS transporter</fullName>
    </submittedName>
</protein>
<dbReference type="EMBL" id="JBHUOX010000002">
    <property type="protein sequence ID" value="MFD2999399.1"/>
    <property type="molecule type" value="Genomic_DNA"/>
</dbReference>
<comment type="caution">
    <text evidence="12">The sequence shown here is derived from an EMBL/GenBank/DDBJ whole genome shotgun (WGS) entry which is preliminary data.</text>
</comment>
<feature type="transmembrane region" description="Helical" evidence="11">
    <location>
        <begin position="57"/>
        <end position="80"/>
    </location>
</feature>
<evidence type="ECO:0000256" key="2">
    <source>
        <dbReference type="ARBA" id="ARBA00004429"/>
    </source>
</evidence>
<feature type="transmembrane region" description="Helical" evidence="11">
    <location>
        <begin position="442"/>
        <end position="461"/>
    </location>
</feature>
<evidence type="ECO:0000256" key="6">
    <source>
        <dbReference type="ARBA" id="ARBA00022519"/>
    </source>
</evidence>
<evidence type="ECO:0000256" key="11">
    <source>
        <dbReference type="SAM" id="Phobius"/>
    </source>
</evidence>
<evidence type="ECO:0000313" key="12">
    <source>
        <dbReference type="EMBL" id="MFD2999399.1"/>
    </source>
</evidence>
<organism evidence="12 13">
    <name type="scientific">Pontibacter toksunensis</name>
    <dbReference type="NCBI Taxonomy" id="1332631"/>
    <lineage>
        <taxon>Bacteria</taxon>
        <taxon>Pseudomonadati</taxon>
        <taxon>Bacteroidota</taxon>
        <taxon>Cytophagia</taxon>
        <taxon>Cytophagales</taxon>
        <taxon>Hymenobacteraceae</taxon>
        <taxon>Pontibacter</taxon>
    </lineage>
</organism>
<dbReference type="InterPro" id="IPR050375">
    <property type="entry name" value="MFS_TsgA-like"/>
</dbReference>
<feature type="transmembrane region" description="Helical" evidence="11">
    <location>
        <begin position="197"/>
        <end position="217"/>
    </location>
</feature>
<sequence length="471" mass="50279">MAGISQQAQKEYTAAPSRNYGGPLVIVTLLFFMWGFITCMNDILIPKLQQVFTLQLWQAMLIQTAFFGAYFIVSLLYFVFSITKGDPIQKIGYKNGIIVGLIVAAIGCALFYPAASMLSYAFFLLALFILASGITILQIAANPYVAILGPPEGAASRLNMTQALNSLGTTVAPIIGGYLIFEGVNAVQDAGADSVKLPYLGLAATLLAIAVLIKVANLPRIQSENEEQLTPDAGALRYSHLVLGIICIFMYVGGEVAIGSALINFFRLPEIAGLEETAAGHYLAFYWGGAMIGRFFGAVALAQFKNDVYKYLIIGLISAITFFLLFSIYGIDEALIALGLIALNFAVLLLGRFLPGRTLGFFAGTVIVLLLLTCFATGSVAMWSVIAIGLFNSIMFPTIFTLAIEGLGVHTSQGSSLLVMAIVGGAIIPPLQGWVADASGSLQLSFLVPMACYAYIVYYGFIGSKVKKVAA</sequence>
<dbReference type="NCBIfam" id="TIGR01272">
    <property type="entry name" value="gluP"/>
    <property type="match status" value="1"/>
</dbReference>
<name>A0ABW6BNH8_9BACT</name>
<feature type="transmembrane region" description="Helical" evidence="11">
    <location>
        <begin position="20"/>
        <end position="37"/>
    </location>
</feature>
<reference evidence="13" key="1">
    <citation type="journal article" date="2019" name="Int. J. Syst. Evol. Microbiol.">
        <title>The Global Catalogue of Microorganisms (GCM) 10K type strain sequencing project: providing services to taxonomists for standard genome sequencing and annotation.</title>
        <authorList>
            <consortium name="The Broad Institute Genomics Platform"/>
            <consortium name="The Broad Institute Genome Sequencing Center for Infectious Disease"/>
            <person name="Wu L."/>
            <person name="Ma J."/>
        </authorList>
    </citation>
    <scope>NUCLEOTIDE SEQUENCE [LARGE SCALE GENOMIC DNA]</scope>
    <source>
        <strain evidence="13">KCTC 23984</strain>
    </source>
</reference>
<feature type="transmembrane region" description="Helical" evidence="11">
    <location>
        <begin position="416"/>
        <end position="436"/>
    </location>
</feature>
<dbReference type="InterPro" id="IPR011701">
    <property type="entry name" value="MFS"/>
</dbReference>
<keyword evidence="10 11" id="KW-0472">Membrane</keyword>
<comment type="subcellular location">
    <subcellularLocation>
        <location evidence="2">Cell inner membrane</location>
        <topology evidence="2">Multi-pass membrane protein</topology>
    </subcellularLocation>
</comment>
<proteinExistence type="inferred from homology"/>
<keyword evidence="6" id="KW-0997">Cell inner membrane</keyword>
<keyword evidence="8 11" id="KW-0812">Transmembrane</keyword>
<feature type="transmembrane region" description="Helical" evidence="11">
    <location>
        <begin position="311"/>
        <end position="329"/>
    </location>
</feature>